<gene>
    <name evidence="2" type="ORF">B7R54_02550</name>
</gene>
<keyword evidence="1" id="KW-0732">Signal</keyword>
<dbReference type="Pfam" id="PF01547">
    <property type="entry name" value="SBP_bac_1"/>
    <property type="match status" value="1"/>
</dbReference>
<dbReference type="PANTHER" id="PTHR43649">
    <property type="entry name" value="ARABINOSE-BINDING PROTEIN-RELATED"/>
    <property type="match status" value="1"/>
</dbReference>
<proteinExistence type="predicted"/>
<keyword evidence="3" id="KW-1185">Reference proteome</keyword>
<dbReference type="AlphaFoldDB" id="A0A3E0VE80"/>
<evidence type="ECO:0000313" key="2">
    <source>
        <dbReference type="EMBL" id="RFA08226.1"/>
    </source>
</evidence>
<dbReference type="PANTHER" id="PTHR43649:SF14">
    <property type="entry name" value="BLR3389 PROTEIN"/>
    <property type="match status" value="1"/>
</dbReference>
<dbReference type="OrthoDB" id="2515046at2"/>
<feature type="signal peptide" evidence="1">
    <location>
        <begin position="1"/>
        <end position="21"/>
    </location>
</feature>
<dbReference type="InterPro" id="IPR006059">
    <property type="entry name" value="SBP"/>
</dbReference>
<accession>A0A3E0VE80</accession>
<organism evidence="2 3">
    <name type="scientific">Subtercola boreus</name>
    <dbReference type="NCBI Taxonomy" id="120213"/>
    <lineage>
        <taxon>Bacteria</taxon>
        <taxon>Bacillati</taxon>
        <taxon>Actinomycetota</taxon>
        <taxon>Actinomycetes</taxon>
        <taxon>Micrococcales</taxon>
        <taxon>Microbacteriaceae</taxon>
        <taxon>Subtercola</taxon>
    </lineage>
</organism>
<reference evidence="2 3" key="1">
    <citation type="submission" date="2017-04" db="EMBL/GenBank/DDBJ databases">
        <title>Comparative genome analysis of Subtercola boreus.</title>
        <authorList>
            <person name="Cho Y.-J."/>
            <person name="Cho A."/>
            <person name="Kim O.-S."/>
            <person name="Lee J.-I."/>
        </authorList>
    </citation>
    <scope>NUCLEOTIDE SEQUENCE [LARGE SCALE GENOMIC DNA]</scope>
    <source>
        <strain evidence="2 3">K300</strain>
    </source>
</reference>
<protein>
    <submittedName>
        <fullName evidence="2">ABC transporter substrate-binding protein</fullName>
    </submittedName>
</protein>
<evidence type="ECO:0000256" key="1">
    <source>
        <dbReference type="SAM" id="SignalP"/>
    </source>
</evidence>
<dbReference type="InterPro" id="IPR050490">
    <property type="entry name" value="Bact_solute-bd_prot1"/>
</dbReference>
<dbReference type="Proteomes" id="UP000256486">
    <property type="component" value="Unassembled WGS sequence"/>
</dbReference>
<sequence>MTLGAGAVALGLLLTGCSAGASSAPAATTSQADIDKAMTTPTTITFWTSNKLQEEVDLFEKKYPAITVDLVDAGSGTDYYTKLRSAIKAGNGAPDVAQIEYHHMPSFILQGSLVDLTPYGAADVKDQFATFAWDQVATDKGVYGIPQDTGPLGLLYRNDIFAAAGIPAPTTWDEFAADAEIIHAANPSQYIANISPSNASATMGLFWQGGAQPFSYDGDKTVSINLDSPEMVKVAEYWQSMVDAGTVSTDPDFTDQWYQGLASGRYASWVSAAWGPLFLQGTAADTTGKWTASELPQWNAGEHKSGSVGGSANAVISTSAAPIAAAKFAEFINSDPESSLTMGTKQFLFPAATATLADPAFTDQDVEFFGGQQINKLFAQISPTVNPNFQWLPFMDPVFESYNATFGKALTDKTSLTDALSEWQKQVVDYATSQGFTVK</sequence>
<dbReference type="SUPFAM" id="SSF53850">
    <property type="entry name" value="Periplasmic binding protein-like II"/>
    <property type="match status" value="1"/>
</dbReference>
<name>A0A3E0VE80_9MICO</name>
<comment type="caution">
    <text evidence="2">The sequence shown here is derived from an EMBL/GenBank/DDBJ whole genome shotgun (WGS) entry which is preliminary data.</text>
</comment>
<evidence type="ECO:0000313" key="3">
    <source>
        <dbReference type="Proteomes" id="UP000256486"/>
    </source>
</evidence>
<feature type="chain" id="PRO_5017631688" evidence="1">
    <location>
        <begin position="22"/>
        <end position="439"/>
    </location>
</feature>
<dbReference type="EMBL" id="NBWZ01000001">
    <property type="protein sequence ID" value="RFA08226.1"/>
    <property type="molecule type" value="Genomic_DNA"/>
</dbReference>
<dbReference type="Gene3D" id="3.40.190.10">
    <property type="entry name" value="Periplasmic binding protein-like II"/>
    <property type="match status" value="1"/>
</dbReference>